<name>A0A3P4B554_9BURK</name>
<proteinExistence type="predicted"/>
<dbReference type="EMBL" id="UWPJ01000023">
    <property type="protein sequence ID" value="VCU70790.1"/>
    <property type="molecule type" value="Genomic_DNA"/>
</dbReference>
<organism evidence="1 2">
    <name type="scientific">Pigmentiphaga humi</name>
    <dbReference type="NCBI Taxonomy" id="2478468"/>
    <lineage>
        <taxon>Bacteria</taxon>
        <taxon>Pseudomonadati</taxon>
        <taxon>Pseudomonadota</taxon>
        <taxon>Betaproteobacteria</taxon>
        <taxon>Burkholderiales</taxon>
        <taxon>Alcaligenaceae</taxon>
        <taxon>Pigmentiphaga</taxon>
    </lineage>
</organism>
<keyword evidence="2" id="KW-1185">Reference proteome</keyword>
<evidence type="ECO:0000313" key="1">
    <source>
        <dbReference type="EMBL" id="VCU70790.1"/>
    </source>
</evidence>
<dbReference type="RefSeq" id="WP_160142274.1">
    <property type="nucleotide sequence ID" value="NZ_UWPJ01000023.1"/>
</dbReference>
<sequence length="89" mass="10184">MNKERELEELLKRTASYGSAEIETGRDRLRREWAARASRESDWRDALETRMREGCGSAERCVRRHPWKSLGMAFLAGAALAACLSRRDA</sequence>
<evidence type="ECO:0008006" key="3">
    <source>
        <dbReference type="Google" id="ProtNLM"/>
    </source>
</evidence>
<accession>A0A3P4B554</accession>
<reference evidence="1 2" key="1">
    <citation type="submission" date="2018-10" db="EMBL/GenBank/DDBJ databases">
        <authorList>
            <person name="Criscuolo A."/>
        </authorList>
    </citation>
    <scope>NUCLEOTIDE SEQUENCE [LARGE SCALE GENOMIC DNA]</scope>
    <source>
        <strain evidence="1">DnA1</strain>
    </source>
</reference>
<dbReference type="Proteomes" id="UP000277294">
    <property type="component" value="Unassembled WGS sequence"/>
</dbReference>
<evidence type="ECO:0000313" key="2">
    <source>
        <dbReference type="Proteomes" id="UP000277294"/>
    </source>
</evidence>
<gene>
    <name evidence="1" type="ORF">PIGHUM_02867</name>
</gene>
<protein>
    <recommendedName>
        <fullName evidence="3">DUF883 domain-containing protein</fullName>
    </recommendedName>
</protein>
<dbReference type="AlphaFoldDB" id="A0A3P4B554"/>